<keyword evidence="3" id="KW-0808">Transferase</keyword>
<accession>A0A327WSD1</accession>
<name>A0A327WSD1_9GAMM</name>
<dbReference type="GO" id="GO:0016740">
    <property type="term" value="F:transferase activity"/>
    <property type="evidence" value="ECO:0007669"/>
    <property type="project" value="UniProtKB-KW"/>
</dbReference>
<dbReference type="InterPro" id="IPR036282">
    <property type="entry name" value="Glutathione-S-Trfase_C_sf"/>
</dbReference>
<feature type="domain" description="GST C-terminal" evidence="2">
    <location>
        <begin position="89"/>
        <end position="205"/>
    </location>
</feature>
<gene>
    <name evidence="3" type="ORF">B0I24_11156</name>
    <name evidence="4" type="ORF">CWE07_11725</name>
</gene>
<dbReference type="Proteomes" id="UP000249203">
    <property type="component" value="Unassembled WGS sequence"/>
</dbReference>
<dbReference type="AlphaFoldDB" id="A0A327WSD1"/>
<evidence type="ECO:0000259" key="2">
    <source>
        <dbReference type="PROSITE" id="PS50405"/>
    </source>
</evidence>
<dbReference type="PROSITE" id="PS50405">
    <property type="entry name" value="GST_CTER"/>
    <property type="match status" value="1"/>
</dbReference>
<evidence type="ECO:0000313" key="3">
    <source>
        <dbReference type="EMBL" id="RAJ95270.1"/>
    </source>
</evidence>
<organism evidence="3 5">
    <name type="scientific">Aliidiomarina maris</name>
    <dbReference type="NCBI Taxonomy" id="531312"/>
    <lineage>
        <taxon>Bacteria</taxon>
        <taxon>Pseudomonadati</taxon>
        <taxon>Pseudomonadota</taxon>
        <taxon>Gammaproteobacteria</taxon>
        <taxon>Alteromonadales</taxon>
        <taxon>Idiomarinaceae</taxon>
        <taxon>Aliidiomarina</taxon>
    </lineage>
</organism>
<evidence type="ECO:0000313" key="6">
    <source>
        <dbReference type="Proteomes" id="UP000287865"/>
    </source>
</evidence>
<proteinExistence type="predicted"/>
<dbReference type="Pfam" id="PF13409">
    <property type="entry name" value="GST_N_2"/>
    <property type="match status" value="1"/>
</dbReference>
<dbReference type="PANTHER" id="PTHR44051:SF2">
    <property type="entry name" value="HYPOTHETICAL GLUTATHIONE S-TRANSFERASE LIKE PROTEIN"/>
    <property type="match status" value="1"/>
</dbReference>
<dbReference type="RefSeq" id="WP_111569986.1">
    <property type="nucleotide sequence ID" value="NZ_PIPK01000012.1"/>
</dbReference>
<dbReference type="EMBL" id="QLMD01000011">
    <property type="protein sequence ID" value="RAJ95270.1"/>
    <property type="molecule type" value="Genomic_DNA"/>
</dbReference>
<evidence type="ECO:0000313" key="4">
    <source>
        <dbReference type="EMBL" id="RUO21035.1"/>
    </source>
</evidence>
<feature type="domain" description="GST N-terminal" evidence="1">
    <location>
        <begin position="1"/>
        <end position="83"/>
    </location>
</feature>
<dbReference type="InterPro" id="IPR010987">
    <property type="entry name" value="Glutathione-S-Trfase_C-like"/>
</dbReference>
<dbReference type="Gene3D" id="1.20.1050.10">
    <property type="match status" value="1"/>
</dbReference>
<dbReference type="EMBL" id="PIPK01000012">
    <property type="protein sequence ID" value="RUO21035.1"/>
    <property type="molecule type" value="Genomic_DNA"/>
</dbReference>
<dbReference type="Proteomes" id="UP000287865">
    <property type="component" value="Unassembled WGS sequence"/>
</dbReference>
<dbReference type="PANTHER" id="PTHR44051">
    <property type="entry name" value="GLUTATHIONE S-TRANSFERASE-RELATED"/>
    <property type="match status" value="1"/>
</dbReference>
<evidence type="ECO:0000259" key="1">
    <source>
        <dbReference type="PROSITE" id="PS50404"/>
    </source>
</evidence>
<dbReference type="OrthoDB" id="9797500at2"/>
<dbReference type="InterPro" id="IPR040079">
    <property type="entry name" value="Glutathione_S-Trfase"/>
</dbReference>
<dbReference type="SUPFAM" id="SSF52833">
    <property type="entry name" value="Thioredoxin-like"/>
    <property type="match status" value="1"/>
</dbReference>
<protein>
    <submittedName>
        <fullName evidence="3">Glutathione S-transferase</fullName>
    </submittedName>
</protein>
<dbReference type="InterPro" id="IPR034345">
    <property type="entry name" value="Gtt2-like_N"/>
</dbReference>
<evidence type="ECO:0000313" key="5">
    <source>
        <dbReference type="Proteomes" id="UP000249203"/>
    </source>
</evidence>
<dbReference type="SUPFAM" id="SSF47616">
    <property type="entry name" value="GST C-terminal domain-like"/>
    <property type="match status" value="1"/>
</dbReference>
<dbReference type="CDD" id="cd03051">
    <property type="entry name" value="GST_N_GTT2_like"/>
    <property type="match status" value="1"/>
</dbReference>
<reference evidence="3 5" key="2">
    <citation type="submission" date="2018-06" db="EMBL/GenBank/DDBJ databases">
        <title>Genomic Encyclopedia of Type Strains, Phase III (KMG-III): the genomes of soil and plant-associated and newly described type strains.</title>
        <authorList>
            <person name="Whitman W."/>
        </authorList>
    </citation>
    <scope>NUCLEOTIDE SEQUENCE [LARGE SCALE GENOMIC DNA]</scope>
    <source>
        <strain evidence="3 5">CGMCC 1.15366</strain>
    </source>
</reference>
<sequence length="205" mass="23778">MLLYEMAIAPNPRRVRMFLAEKSLLDKVTRVELDLAKGEHRTPEFAQKNPFYRVPVLELDNGSCIAETNAICRYMEDTFTQAPNLMGNDAQEKALVEQWLRWIDFEFMVPLGACFQHCSGYFKAHMNTFPDFGKDCASKVWAFFDFLDNHLEQHEFICADRFTIADINAYVTVQFAKVVDIRIQPRHAHLKAWHDRINSRASAKA</sequence>
<dbReference type="InterPro" id="IPR004045">
    <property type="entry name" value="Glutathione_S-Trfase_N"/>
</dbReference>
<reference evidence="4 6" key="1">
    <citation type="journal article" date="2018" name="Front. Microbiol.">
        <title>Genome-Based Analysis Reveals the Taxonomy and Diversity of the Family Idiomarinaceae.</title>
        <authorList>
            <person name="Liu Y."/>
            <person name="Lai Q."/>
            <person name="Shao Z."/>
        </authorList>
    </citation>
    <scope>NUCLEOTIDE SEQUENCE [LARGE SCALE GENOMIC DNA]</scope>
    <source>
        <strain evidence="4 6">CF12-14</strain>
    </source>
</reference>
<dbReference type="Pfam" id="PF13410">
    <property type="entry name" value="GST_C_2"/>
    <property type="match status" value="1"/>
</dbReference>
<keyword evidence="6" id="KW-1185">Reference proteome</keyword>
<dbReference type="SFLD" id="SFLDG00358">
    <property type="entry name" value="Main_(cytGST)"/>
    <property type="match status" value="1"/>
</dbReference>
<comment type="caution">
    <text evidence="3">The sequence shown here is derived from an EMBL/GenBank/DDBJ whole genome shotgun (WGS) entry which is preliminary data.</text>
</comment>
<dbReference type="InterPro" id="IPR036249">
    <property type="entry name" value="Thioredoxin-like_sf"/>
</dbReference>
<dbReference type="SFLD" id="SFLDS00019">
    <property type="entry name" value="Glutathione_Transferase_(cytos"/>
    <property type="match status" value="1"/>
</dbReference>
<dbReference type="PROSITE" id="PS50404">
    <property type="entry name" value="GST_NTER"/>
    <property type="match status" value="1"/>
</dbReference>
<dbReference type="Gene3D" id="3.40.30.10">
    <property type="entry name" value="Glutaredoxin"/>
    <property type="match status" value="1"/>
</dbReference>